<proteinExistence type="predicted"/>
<organism evidence="1 2">
    <name type="scientific">Avena sativa</name>
    <name type="common">Oat</name>
    <dbReference type="NCBI Taxonomy" id="4498"/>
    <lineage>
        <taxon>Eukaryota</taxon>
        <taxon>Viridiplantae</taxon>
        <taxon>Streptophyta</taxon>
        <taxon>Embryophyta</taxon>
        <taxon>Tracheophyta</taxon>
        <taxon>Spermatophyta</taxon>
        <taxon>Magnoliopsida</taxon>
        <taxon>Liliopsida</taxon>
        <taxon>Poales</taxon>
        <taxon>Poaceae</taxon>
        <taxon>BOP clade</taxon>
        <taxon>Pooideae</taxon>
        <taxon>Poodae</taxon>
        <taxon>Poeae</taxon>
        <taxon>Poeae Chloroplast Group 1 (Aveneae type)</taxon>
        <taxon>Aveninae</taxon>
        <taxon>Avena</taxon>
    </lineage>
</organism>
<reference evidence="1" key="2">
    <citation type="submission" date="2025-09" db="UniProtKB">
        <authorList>
            <consortium name="EnsemblPlants"/>
        </authorList>
    </citation>
    <scope>IDENTIFICATION</scope>
</reference>
<evidence type="ECO:0000313" key="2">
    <source>
        <dbReference type="Proteomes" id="UP001732700"/>
    </source>
</evidence>
<keyword evidence="2" id="KW-1185">Reference proteome</keyword>
<protein>
    <submittedName>
        <fullName evidence="1">Uncharacterized protein</fullName>
    </submittedName>
</protein>
<accession>A0ACD5ZSL2</accession>
<name>A0ACD5ZSL2_AVESA</name>
<dbReference type="Proteomes" id="UP001732700">
    <property type="component" value="Chromosome 7A"/>
</dbReference>
<evidence type="ECO:0000313" key="1">
    <source>
        <dbReference type="EnsemblPlants" id="AVESA.00010b.r2.7AG1200430.1.CDS"/>
    </source>
</evidence>
<dbReference type="EnsemblPlants" id="AVESA.00010b.r2.7AG1200430.1">
    <property type="protein sequence ID" value="AVESA.00010b.r2.7AG1200430.1.CDS"/>
    <property type="gene ID" value="AVESA.00010b.r2.7AG1200430"/>
</dbReference>
<reference evidence="1" key="1">
    <citation type="submission" date="2021-05" db="EMBL/GenBank/DDBJ databases">
        <authorList>
            <person name="Scholz U."/>
            <person name="Mascher M."/>
            <person name="Fiebig A."/>
        </authorList>
    </citation>
    <scope>NUCLEOTIDE SEQUENCE [LARGE SCALE GENOMIC DNA]</scope>
</reference>
<sequence length="746" mass="85044">MIKTKIQKRLKGGGRESGVTQMQYTTPAEDLPHVVQRNYASQITPPYSSQFHADAGVKSTVACTNASPYQTGACTLQSDECSPVTYLTNNCDDQSRQVQKQKSSQSWYAQLSVEQKANYIQRQRIARQQKRSTTQSAVTCKEGSLTHSNGVYAYASPKCIDHHLQVTQQPCTRAIGSSYSGMAKDLTTESNKNGESSEHKRQRERERYSSMTAEQKDIWLQNNRDHKKLARTNKSPFINSPCTPVMQPEQSKNNRTDLGDTNIDEEFETTSIFEPFEQEAIFEDNLDTIQEEQTIHDDDEECRIFSGSGDVFDSYQVRSGVSSNQNDDPYDYVYHNLPTKHHVLKPVKDCVYCGAMRLQYEGPAFCCKKGKVKIVTPEVPQELRRLFTSQVDEDAKYFRKHIRYFNTHFSFTSLGVTLDKNVSNAARTGVYTFRAQGALYYKMDDMQWAVDMYIKMETMRLDFYSKPQNQKLIRADLYQGVVDVIDTGETRGSQVGKRIVLPRTFPGGDRDMQRRFLDAMTIVQRFGKPDYFITMTCNPHWEEITSRLEPGQTPQDRPDLVARVYMAKLRIETLDRSLQDIMGCDLPFGGKVVVFGGDFRQVLPVVTRGTRAQITDATLQRSYLWEKIRKIRLKCNMRAQTDQWFSSYLLRIGDGTEETIGGDYVRLPDDIVIPYSPTDEPVNKLIEEVFPSLHENAASGSYMSARAILSTKNEHVDNLNTKMIERCSTFSSSGPIMNLGAFQHID</sequence>